<evidence type="ECO:0000256" key="1">
    <source>
        <dbReference type="SAM" id="SignalP"/>
    </source>
</evidence>
<sequence>MALPPGPAALRHTLLLLPALLSSAQYQLCLSPSQRPPAVFQVGGSWSHK</sequence>
<evidence type="ECO:0000313" key="3">
    <source>
        <dbReference type="Proteomes" id="UP000236370"/>
    </source>
</evidence>
<dbReference type="EMBL" id="NBAG03000239">
    <property type="protein sequence ID" value="PNI66016.1"/>
    <property type="molecule type" value="Genomic_DNA"/>
</dbReference>
<name>A0A2J8N2M1_PANTR</name>
<protein>
    <submittedName>
        <fullName evidence="2">TMEM25 isoform 22</fullName>
    </submittedName>
</protein>
<dbReference type="Proteomes" id="UP000236370">
    <property type="component" value="Unassembled WGS sequence"/>
</dbReference>
<gene>
    <name evidence="2" type="ORF">CK820_G0015725</name>
</gene>
<accession>A0A2J8N2M1</accession>
<feature type="signal peptide" evidence="1">
    <location>
        <begin position="1"/>
        <end position="24"/>
    </location>
</feature>
<organism evidence="2 3">
    <name type="scientific">Pan troglodytes</name>
    <name type="common">Chimpanzee</name>
    <dbReference type="NCBI Taxonomy" id="9598"/>
    <lineage>
        <taxon>Eukaryota</taxon>
        <taxon>Metazoa</taxon>
        <taxon>Chordata</taxon>
        <taxon>Craniata</taxon>
        <taxon>Vertebrata</taxon>
        <taxon>Euteleostomi</taxon>
        <taxon>Mammalia</taxon>
        <taxon>Eutheria</taxon>
        <taxon>Euarchontoglires</taxon>
        <taxon>Primates</taxon>
        <taxon>Haplorrhini</taxon>
        <taxon>Catarrhini</taxon>
        <taxon>Hominidae</taxon>
        <taxon>Pan</taxon>
    </lineage>
</organism>
<dbReference type="AlphaFoldDB" id="A0A2J8N2M1"/>
<keyword evidence="1" id="KW-0732">Signal</keyword>
<proteinExistence type="predicted"/>
<comment type="caution">
    <text evidence="2">The sequence shown here is derived from an EMBL/GenBank/DDBJ whole genome shotgun (WGS) entry which is preliminary data.</text>
</comment>
<evidence type="ECO:0000313" key="2">
    <source>
        <dbReference type="EMBL" id="PNI66016.1"/>
    </source>
</evidence>
<feature type="chain" id="PRO_5014441140" evidence="1">
    <location>
        <begin position="25"/>
        <end position="49"/>
    </location>
</feature>
<reference evidence="2 3" key="1">
    <citation type="submission" date="2017-12" db="EMBL/GenBank/DDBJ databases">
        <title>High-resolution comparative analysis of great ape genomes.</title>
        <authorList>
            <person name="Pollen A."/>
            <person name="Hastie A."/>
            <person name="Hormozdiari F."/>
            <person name="Dougherty M."/>
            <person name="Liu R."/>
            <person name="Chaisson M."/>
            <person name="Hoppe E."/>
            <person name="Hill C."/>
            <person name="Pang A."/>
            <person name="Hillier L."/>
            <person name="Baker C."/>
            <person name="Armstrong J."/>
            <person name="Shendure J."/>
            <person name="Paten B."/>
            <person name="Wilson R."/>
            <person name="Chao H."/>
            <person name="Schneider V."/>
            <person name="Ventura M."/>
            <person name="Kronenberg Z."/>
            <person name="Murali S."/>
            <person name="Gordon D."/>
            <person name="Cantsilieris S."/>
            <person name="Munson K."/>
            <person name="Nelson B."/>
            <person name="Raja A."/>
            <person name="Underwood J."/>
            <person name="Diekhans M."/>
            <person name="Fiddes I."/>
            <person name="Haussler D."/>
            <person name="Eichler E."/>
        </authorList>
    </citation>
    <scope>NUCLEOTIDE SEQUENCE [LARGE SCALE GENOMIC DNA]</scope>
    <source>
        <strain evidence="2">Yerkes chimp pedigree #C0471</strain>
    </source>
</reference>